<dbReference type="AlphaFoldDB" id="A0A5E4D5L4"/>
<keyword evidence="1" id="KW-0472">Membrane</keyword>
<sequence>MSLSPKRLYYFYNHWAMRMAMYFFISVNLSLALFEEPVLFLLPFLLTLIDLIIYGSLEAAHIHSIRWSRALRPVFLINFPESHQIRRAFHSIWNMLPDIL</sequence>
<feature type="transmembrane region" description="Helical" evidence="1">
    <location>
        <begin position="40"/>
        <end position="62"/>
    </location>
</feature>
<keyword evidence="1" id="KW-1133">Transmembrane helix</keyword>
<protein>
    <submittedName>
        <fullName evidence="3">Uncharacterized protein</fullName>
    </submittedName>
</protein>
<dbReference type="Proteomes" id="UP000335636">
    <property type="component" value="Unassembled WGS sequence"/>
</dbReference>
<reference evidence="3 4" key="1">
    <citation type="submission" date="2019-04" db="EMBL/GenBank/DDBJ databases">
        <authorList>
            <person name="Alioto T."/>
            <person name="Alioto T."/>
        </authorList>
    </citation>
    <scope>NUCLEOTIDE SEQUENCE [LARGE SCALE GENOMIC DNA]</scope>
</reference>
<keyword evidence="1" id="KW-0812">Transmembrane</keyword>
<dbReference type="EMBL" id="CABDUW010002973">
    <property type="protein sequence ID" value="VTJ88472.1"/>
    <property type="molecule type" value="Genomic_DNA"/>
</dbReference>
<keyword evidence="4" id="KW-1185">Reference proteome</keyword>
<dbReference type="PANTHER" id="PTHR46726">
    <property type="entry name" value="TWO PORE CHANNEL 3"/>
    <property type="match status" value="1"/>
</dbReference>
<evidence type="ECO:0000313" key="3">
    <source>
        <dbReference type="EMBL" id="VTJ88472.1"/>
    </source>
</evidence>
<organism evidence="3 4">
    <name type="scientific">Marmota monax</name>
    <name type="common">Woodchuck</name>
    <dbReference type="NCBI Taxonomy" id="9995"/>
    <lineage>
        <taxon>Eukaryota</taxon>
        <taxon>Metazoa</taxon>
        <taxon>Chordata</taxon>
        <taxon>Craniata</taxon>
        <taxon>Vertebrata</taxon>
        <taxon>Euteleostomi</taxon>
        <taxon>Mammalia</taxon>
        <taxon>Eutheria</taxon>
        <taxon>Euarchontoglires</taxon>
        <taxon>Glires</taxon>
        <taxon>Rodentia</taxon>
        <taxon>Sciuromorpha</taxon>
        <taxon>Sciuridae</taxon>
        <taxon>Xerinae</taxon>
        <taxon>Marmotini</taxon>
        <taxon>Marmota</taxon>
    </lineage>
</organism>
<dbReference type="Proteomes" id="UP000662637">
    <property type="component" value="Unassembled WGS sequence"/>
</dbReference>
<proteinExistence type="predicted"/>
<dbReference type="EMBL" id="WJEC01005518">
    <property type="protein sequence ID" value="KAF7473651.1"/>
    <property type="molecule type" value="Genomic_DNA"/>
</dbReference>
<evidence type="ECO:0000256" key="1">
    <source>
        <dbReference type="SAM" id="Phobius"/>
    </source>
</evidence>
<dbReference type="PANTHER" id="PTHR46726:SF1">
    <property type="entry name" value="TWO-PORE CALCIUM CHANNEL 3"/>
    <property type="match status" value="1"/>
</dbReference>
<evidence type="ECO:0000313" key="4">
    <source>
        <dbReference type="Proteomes" id="UP000335636"/>
    </source>
</evidence>
<name>A0A5E4D5L4_MARMO</name>
<gene>
    <name evidence="2" type="ORF">GHT09_015768</name>
    <name evidence="3" type="ORF">MONAX_5E010495</name>
</gene>
<evidence type="ECO:0000313" key="2">
    <source>
        <dbReference type="EMBL" id="KAF7473651.1"/>
    </source>
</evidence>
<reference evidence="2" key="2">
    <citation type="submission" date="2020-08" db="EMBL/GenBank/DDBJ databases">
        <authorList>
            <person name="Shumante A."/>
            <person name="Zimin A.V."/>
            <person name="Puiu D."/>
            <person name="Salzberg S.L."/>
        </authorList>
    </citation>
    <scope>NUCLEOTIDE SEQUENCE</scope>
    <source>
        <strain evidence="2">WC2-LM</strain>
        <tissue evidence="2">Liver</tissue>
    </source>
</reference>
<accession>A0A5E4D5L4</accession>
<feature type="transmembrane region" description="Helical" evidence="1">
    <location>
        <begin position="12"/>
        <end position="34"/>
    </location>
</feature>